<dbReference type="RefSeq" id="WP_176966167.1">
    <property type="nucleotide sequence ID" value="NZ_CP058215.1"/>
</dbReference>
<organism evidence="2 3">
    <name type="scientific">Methanolobus zinderi</name>
    <dbReference type="NCBI Taxonomy" id="536044"/>
    <lineage>
        <taxon>Archaea</taxon>
        <taxon>Methanobacteriati</taxon>
        <taxon>Methanobacteriota</taxon>
        <taxon>Stenosarchaea group</taxon>
        <taxon>Methanomicrobia</taxon>
        <taxon>Methanosarcinales</taxon>
        <taxon>Methanosarcinaceae</taxon>
        <taxon>Methanolobus</taxon>
    </lineage>
</organism>
<evidence type="ECO:0000313" key="3">
    <source>
        <dbReference type="Proteomes" id="UP000509594"/>
    </source>
</evidence>
<name>A0A7D5E7T4_9EURY</name>
<evidence type="ECO:0000313" key="2">
    <source>
        <dbReference type="EMBL" id="QLC51112.1"/>
    </source>
</evidence>
<dbReference type="GeneID" id="55822655"/>
<dbReference type="EMBL" id="CP058215">
    <property type="protein sequence ID" value="QLC51112.1"/>
    <property type="molecule type" value="Genomic_DNA"/>
</dbReference>
<sequence>MAPMYDILIDIVGVPANDYQALVLYMTACFVSLLVIFFILHLFRLTANMFRVGRR</sequence>
<keyword evidence="1" id="KW-1133">Transmembrane helix</keyword>
<evidence type="ECO:0000256" key="1">
    <source>
        <dbReference type="SAM" id="Phobius"/>
    </source>
</evidence>
<keyword evidence="1" id="KW-0472">Membrane</keyword>
<reference evidence="2 3" key="1">
    <citation type="submission" date="2020-06" db="EMBL/GenBank/DDBJ databases">
        <title>Methanolobus halotolerans sp. nov., isolated from a saline lake Tus in Siberia.</title>
        <authorList>
            <person name="Shen Y."/>
            <person name="Chen S.-C."/>
            <person name="Lai M.-C."/>
            <person name="Huang H.-H."/>
            <person name="Chiu H.-H."/>
            <person name="Tang S.-L."/>
            <person name="Rogozin D.Y."/>
            <person name="Degermendzhy A.G."/>
        </authorList>
    </citation>
    <scope>NUCLEOTIDE SEQUENCE [LARGE SCALE GENOMIC DNA]</scope>
    <source>
        <strain evidence="2 3">DSM 21339</strain>
    </source>
</reference>
<proteinExistence type="predicted"/>
<gene>
    <name evidence="2" type="ORF">HWN40_13230</name>
</gene>
<protein>
    <submittedName>
        <fullName evidence="2">Uncharacterized protein</fullName>
    </submittedName>
</protein>
<accession>A0A7D5E7T4</accession>
<dbReference type="Proteomes" id="UP000509594">
    <property type="component" value="Chromosome"/>
</dbReference>
<keyword evidence="1" id="KW-0812">Transmembrane</keyword>
<dbReference type="KEGG" id="mzi:HWN40_13230"/>
<dbReference type="AlphaFoldDB" id="A0A7D5E7T4"/>
<keyword evidence="3" id="KW-1185">Reference proteome</keyword>
<feature type="transmembrane region" description="Helical" evidence="1">
    <location>
        <begin position="22"/>
        <end position="45"/>
    </location>
</feature>